<evidence type="ECO:0000256" key="4">
    <source>
        <dbReference type="ARBA" id="ARBA00023002"/>
    </source>
</evidence>
<evidence type="ECO:0000313" key="8">
    <source>
        <dbReference type="Proteomes" id="UP000450000"/>
    </source>
</evidence>
<comment type="cofactor">
    <cofactor evidence="1">
        <name>Cu(2+)</name>
        <dbReference type="ChEBI" id="CHEBI:29036"/>
    </cofactor>
</comment>
<reference evidence="7 8" key="1">
    <citation type="submission" date="2019-09" db="EMBL/GenBank/DDBJ databases">
        <title>Genome Sequences of Streptomyces kaniharaensis ATCC 21070.</title>
        <authorList>
            <person name="Zhu W."/>
            <person name="De Crecy-Lagard V."/>
            <person name="Richards N.G."/>
        </authorList>
    </citation>
    <scope>NUCLEOTIDE SEQUENCE [LARGE SCALE GENOMIC DNA]</scope>
    <source>
        <strain evidence="7 8">SF-557</strain>
    </source>
</reference>
<feature type="domain" description="Tyrosinase copper-binding" evidence="6">
    <location>
        <begin position="246"/>
        <end position="257"/>
    </location>
</feature>
<dbReference type="GO" id="GO:0016491">
    <property type="term" value="F:oxidoreductase activity"/>
    <property type="evidence" value="ECO:0007669"/>
    <property type="project" value="UniProtKB-KW"/>
</dbReference>
<keyword evidence="5" id="KW-0186">Copper</keyword>
<dbReference type="PANTHER" id="PTHR11474:SF126">
    <property type="entry name" value="TYROSINASE-LIKE PROTEIN TYR-1-RELATED"/>
    <property type="match status" value="1"/>
</dbReference>
<evidence type="ECO:0000256" key="1">
    <source>
        <dbReference type="ARBA" id="ARBA00001973"/>
    </source>
</evidence>
<dbReference type="Proteomes" id="UP000450000">
    <property type="component" value="Unassembled WGS sequence"/>
</dbReference>
<accession>A0A6N7KV80</accession>
<protein>
    <submittedName>
        <fullName evidence="7">Tyrosinase family protein</fullName>
    </submittedName>
</protein>
<dbReference type="InterPro" id="IPR008922">
    <property type="entry name" value="Di-copper_centre_dom_sf"/>
</dbReference>
<evidence type="ECO:0000256" key="3">
    <source>
        <dbReference type="ARBA" id="ARBA00022723"/>
    </source>
</evidence>
<dbReference type="OrthoDB" id="2874181at2"/>
<dbReference type="Gene3D" id="1.10.1280.10">
    <property type="entry name" value="Di-copper center containing domain from catechol oxidase"/>
    <property type="match status" value="2"/>
</dbReference>
<dbReference type="Pfam" id="PF00264">
    <property type="entry name" value="Tyrosinase"/>
    <property type="match status" value="2"/>
</dbReference>
<keyword evidence="4" id="KW-0560">Oxidoreductase</keyword>
<dbReference type="InterPro" id="IPR002227">
    <property type="entry name" value="Tyrosinase_Cu-bd"/>
</dbReference>
<dbReference type="InterPro" id="IPR050316">
    <property type="entry name" value="Tyrosinase/Hemocyanin"/>
</dbReference>
<dbReference type="SUPFAM" id="SSF48056">
    <property type="entry name" value="Di-copper centre-containing domain"/>
    <property type="match status" value="1"/>
</dbReference>
<dbReference type="PANTHER" id="PTHR11474">
    <property type="entry name" value="TYROSINASE FAMILY MEMBER"/>
    <property type="match status" value="1"/>
</dbReference>
<sequence length="302" mass="33859">MRKPVHSVSLLKVHLPHATTTTRGSAVTQMTEHQLATLAHPDFLAHATTSHDGHGPKTFGDLTAMRRAQPAEKVRKNEKELTATERSRLVDAFDVINQSGVLGNFVAIHADMGHHQHRMSGDPHDIGAQRFLPWHRVFLDQVETELRRVHSEVTIPYWDWTADQQIPVWLADVLPRVIVPGPMGGIVQVTRSPGSLHHLQQITAPLNRVMQAGGFTTFVDGLESVHDQVHDWVGASMSDLATAPADPLFFLHHANVDRLWSTWHPTHPSENPTLSGDDVVMDPWRVTEPTTRHIDNFHYSYS</sequence>
<dbReference type="GO" id="GO:0046872">
    <property type="term" value="F:metal ion binding"/>
    <property type="evidence" value="ECO:0007669"/>
    <property type="project" value="UniProtKB-KW"/>
</dbReference>
<comment type="similarity">
    <text evidence="2">Belongs to the tyrosinase family.</text>
</comment>
<keyword evidence="8" id="KW-1185">Reference proteome</keyword>
<dbReference type="AlphaFoldDB" id="A0A6N7KV80"/>
<evidence type="ECO:0000313" key="7">
    <source>
        <dbReference type="EMBL" id="MQS15536.1"/>
    </source>
</evidence>
<evidence type="ECO:0000259" key="6">
    <source>
        <dbReference type="PROSITE" id="PS00498"/>
    </source>
</evidence>
<gene>
    <name evidence="7" type="ORF">F7Q99_25510</name>
</gene>
<evidence type="ECO:0000256" key="5">
    <source>
        <dbReference type="ARBA" id="ARBA00023008"/>
    </source>
</evidence>
<dbReference type="PROSITE" id="PS00498">
    <property type="entry name" value="TYROSINASE_2"/>
    <property type="match status" value="1"/>
</dbReference>
<organism evidence="7 8">
    <name type="scientific">Streptomyces kaniharaensis</name>
    <dbReference type="NCBI Taxonomy" id="212423"/>
    <lineage>
        <taxon>Bacteria</taxon>
        <taxon>Bacillati</taxon>
        <taxon>Actinomycetota</taxon>
        <taxon>Actinomycetes</taxon>
        <taxon>Kitasatosporales</taxon>
        <taxon>Streptomycetaceae</taxon>
        <taxon>Streptomyces</taxon>
    </lineage>
</organism>
<dbReference type="PRINTS" id="PR00092">
    <property type="entry name" value="TYROSINASE"/>
</dbReference>
<keyword evidence="3" id="KW-0479">Metal-binding</keyword>
<evidence type="ECO:0000256" key="2">
    <source>
        <dbReference type="ARBA" id="ARBA00009928"/>
    </source>
</evidence>
<name>A0A6N7KV80_9ACTN</name>
<dbReference type="EMBL" id="WBOF01000001">
    <property type="protein sequence ID" value="MQS15536.1"/>
    <property type="molecule type" value="Genomic_DNA"/>
</dbReference>
<comment type="caution">
    <text evidence="7">The sequence shown here is derived from an EMBL/GenBank/DDBJ whole genome shotgun (WGS) entry which is preliminary data.</text>
</comment>
<proteinExistence type="inferred from homology"/>